<gene>
    <name evidence="7" type="ORF">P856_535</name>
</gene>
<dbReference type="HOGENOM" id="CLU_028454_0_0_5"/>
<comment type="subcellular location">
    <subcellularLocation>
        <location evidence="1">Membrane</location>
    </subcellularLocation>
</comment>
<dbReference type="InterPro" id="IPR010817">
    <property type="entry name" value="HemY_N"/>
</dbReference>
<feature type="transmembrane region" description="Helical" evidence="5">
    <location>
        <begin position="5"/>
        <end position="22"/>
    </location>
</feature>
<keyword evidence="4 5" id="KW-0472">Membrane</keyword>
<evidence type="ECO:0000256" key="3">
    <source>
        <dbReference type="ARBA" id="ARBA00022989"/>
    </source>
</evidence>
<evidence type="ECO:0000313" key="7">
    <source>
        <dbReference type="EMBL" id="AHC73750.1"/>
    </source>
</evidence>
<feature type="domain" description="HemY N-terminal" evidence="6">
    <location>
        <begin position="26"/>
        <end position="129"/>
    </location>
</feature>
<dbReference type="KEGG" id="efk:P856_535"/>
<sequence>MRGSLFYLIQLVAFVSIAVWLSQYPGWVRIDWLDWQLETSCALFLLAISMIIAIVFIGRRVIYGLIQIFLSVWHYRKVYRDKAGYQALVQGMAAVAVGEVGDAKRFSREADYLLSDSCLTRLLSTQAAVLGGDLAVAGRYFATMRDNENTAFFGLLGLMRLASARGDYPYVLQLAKKANKLRPTSVKVATTIVFALAQDGQWEESQSVLQDFVKRGLISKLASKRHRAALLIERSRLAKNQDMSLIFAAKARESQPDFVPAIVAEAQLLGAMGRKDKAYTLVSKEWKQTPHPDLATSMRILWKDEIAGSMLLSKIQAMVESLPEHTESRLAVAETALDNDFWGEARAQLASLAPDNIGPRACMLWARLEEGEHGNLMKSRNWMERASSSLSDPAWTCISCGSVTPLWTLVCSNCCTFETITWIRPPVVIFPPVLSSFPRNGIDPARSSMIYT</sequence>
<dbReference type="STRING" id="1401328.P856_535"/>
<evidence type="ECO:0000256" key="2">
    <source>
        <dbReference type="ARBA" id="ARBA00022692"/>
    </source>
</evidence>
<dbReference type="AlphaFoldDB" id="V9TWR8"/>
<keyword evidence="3 5" id="KW-1133">Transmembrane helix</keyword>
<evidence type="ECO:0000313" key="8">
    <source>
        <dbReference type="Proteomes" id="UP000018700"/>
    </source>
</evidence>
<dbReference type="InterPro" id="IPR011990">
    <property type="entry name" value="TPR-like_helical_dom_sf"/>
</dbReference>
<evidence type="ECO:0000256" key="1">
    <source>
        <dbReference type="ARBA" id="ARBA00004370"/>
    </source>
</evidence>
<keyword evidence="8" id="KW-1185">Reference proteome</keyword>
<dbReference type="Pfam" id="PF07219">
    <property type="entry name" value="HemY_N"/>
    <property type="match status" value="1"/>
</dbReference>
<evidence type="ECO:0000256" key="4">
    <source>
        <dbReference type="ARBA" id="ARBA00023136"/>
    </source>
</evidence>
<protein>
    <recommendedName>
        <fullName evidence="6">HemY N-terminal domain-containing protein</fullName>
    </recommendedName>
</protein>
<evidence type="ECO:0000259" key="6">
    <source>
        <dbReference type="Pfam" id="PF07219"/>
    </source>
</evidence>
<dbReference type="OrthoDB" id="9798343at2"/>
<evidence type="ECO:0000256" key="5">
    <source>
        <dbReference type="SAM" id="Phobius"/>
    </source>
</evidence>
<reference evidence="7 8" key="1">
    <citation type="journal article" date="2013" name="PLoS ONE">
        <title>Bacterial endosymbiosis in a chordate host: long-term co-evolution and conservation of secondary metabolism.</title>
        <authorList>
            <person name="Kwan J.C."/>
            <person name="Schmidt E.W."/>
        </authorList>
    </citation>
    <scope>NUCLEOTIDE SEQUENCE [LARGE SCALE GENOMIC DNA]</scope>
    <source>
        <strain evidence="8">faulkneri L5</strain>
    </source>
</reference>
<dbReference type="RefSeq" id="WP_025300630.1">
    <property type="nucleotide sequence ID" value="NZ_CP006745.1"/>
</dbReference>
<accession>V9TWR8</accession>
<keyword evidence="2 5" id="KW-0812">Transmembrane</keyword>
<proteinExistence type="predicted"/>
<dbReference type="EMBL" id="CP006745">
    <property type="protein sequence ID" value="AHC73750.1"/>
    <property type="molecule type" value="Genomic_DNA"/>
</dbReference>
<dbReference type="Gene3D" id="1.25.40.10">
    <property type="entry name" value="Tetratricopeptide repeat domain"/>
    <property type="match status" value="1"/>
</dbReference>
<name>V9TWR8_9PROT</name>
<dbReference type="Proteomes" id="UP000018700">
    <property type="component" value="Chromosome"/>
</dbReference>
<dbReference type="eggNOG" id="COG3898">
    <property type="taxonomic scope" value="Bacteria"/>
</dbReference>
<dbReference type="GO" id="GO:0016020">
    <property type="term" value="C:membrane"/>
    <property type="evidence" value="ECO:0007669"/>
    <property type="project" value="UniProtKB-SubCell"/>
</dbReference>
<feature type="transmembrane region" description="Helical" evidence="5">
    <location>
        <begin position="42"/>
        <end position="70"/>
    </location>
</feature>
<dbReference type="SUPFAM" id="SSF48452">
    <property type="entry name" value="TPR-like"/>
    <property type="match status" value="1"/>
</dbReference>
<organism evidence="7 8">
    <name type="scientific">Candidatus Endolissoclinum faulkneri L5</name>
    <dbReference type="NCBI Taxonomy" id="1401328"/>
    <lineage>
        <taxon>Bacteria</taxon>
        <taxon>Pseudomonadati</taxon>
        <taxon>Pseudomonadota</taxon>
        <taxon>Alphaproteobacteria</taxon>
        <taxon>Rhodospirillales</taxon>
        <taxon>Rhodospirillaceae</taxon>
        <taxon>Candidatus Endolissoclinum</taxon>
    </lineage>
</organism>